<organism evidence="1 2">
    <name type="scientific">Bambusicola thoracicus</name>
    <name type="common">Chinese bamboo-partridge</name>
    <name type="synonym">Perdix thoracica</name>
    <dbReference type="NCBI Taxonomy" id="9083"/>
    <lineage>
        <taxon>Eukaryota</taxon>
        <taxon>Metazoa</taxon>
        <taxon>Chordata</taxon>
        <taxon>Craniata</taxon>
        <taxon>Vertebrata</taxon>
        <taxon>Euteleostomi</taxon>
        <taxon>Archelosauria</taxon>
        <taxon>Archosauria</taxon>
        <taxon>Dinosauria</taxon>
        <taxon>Saurischia</taxon>
        <taxon>Theropoda</taxon>
        <taxon>Coelurosauria</taxon>
        <taxon>Aves</taxon>
        <taxon>Neognathae</taxon>
        <taxon>Galloanserae</taxon>
        <taxon>Galliformes</taxon>
        <taxon>Phasianidae</taxon>
        <taxon>Perdicinae</taxon>
        <taxon>Bambusicola</taxon>
    </lineage>
</organism>
<name>A0A2P4T4F4_BAMTH</name>
<dbReference type="Proteomes" id="UP000237246">
    <property type="component" value="Unassembled WGS sequence"/>
</dbReference>
<keyword evidence="2" id="KW-1185">Reference proteome</keyword>
<gene>
    <name evidence="1" type="ORF">CIB84_004996</name>
</gene>
<comment type="caution">
    <text evidence="1">The sequence shown here is derived from an EMBL/GenBank/DDBJ whole genome shotgun (WGS) entry which is preliminary data.</text>
</comment>
<dbReference type="EMBL" id="PPHD01009180">
    <property type="protein sequence ID" value="POI31253.1"/>
    <property type="molecule type" value="Genomic_DNA"/>
</dbReference>
<proteinExistence type="predicted"/>
<reference evidence="1 2" key="1">
    <citation type="submission" date="2018-01" db="EMBL/GenBank/DDBJ databases">
        <title>Comparison of the Chinese Bamboo Partridge and Red Junglefowl genome sequences highlights the importance of demography in genome evolution.</title>
        <authorList>
            <person name="Tiley G.P."/>
            <person name="Kimball R.T."/>
            <person name="Braun E.L."/>
            <person name="Burleigh J.G."/>
        </authorList>
    </citation>
    <scope>NUCLEOTIDE SEQUENCE [LARGE SCALE GENOMIC DNA]</scope>
    <source>
        <strain evidence="1">RTK389</strain>
        <tissue evidence="1">Blood</tissue>
    </source>
</reference>
<sequence>MPRTQLKSGARRRHWEASIRFRDSGGSTHQKGWWLPS</sequence>
<evidence type="ECO:0000313" key="1">
    <source>
        <dbReference type="EMBL" id="POI31253.1"/>
    </source>
</evidence>
<protein>
    <submittedName>
        <fullName evidence="1">Uncharacterized protein</fullName>
    </submittedName>
</protein>
<evidence type="ECO:0000313" key="2">
    <source>
        <dbReference type="Proteomes" id="UP000237246"/>
    </source>
</evidence>
<dbReference type="AlphaFoldDB" id="A0A2P4T4F4"/>
<accession>A0A2P4T4F4</accession>